<gene>
    <name evidence="1" type="ORF">BJX66DRAFT_296608</name>
</gene>
<protein>
    <submittedName>
        <fullName evidence="1">Uncharacterized protein</fullName>
    </submittedName>
</protein>
<name>A0ABR4GFM0_9EURO</name>
<dbReference type="Proteomes" id="UP001610563">
    <property type="component" value="Unassembled WGS sequence"/>
</dbReference>
<organism evidence="1 2">
    <name type="scientific">Aspergillus keveii</name>
    <dbReference type="NCBI Taxonomy" id="714993"/>
    <lineage>
        <taxon>Eukaryota</taxon>
        <taxon>Fungi</taxon>
        <taxon>Dikarya</taxon>
        <taxon>Ascomycota</taxon>
        <taxon>Pezizomycotina</taxon>
        <taxon>Eurotiomycetes</taxon>
        <taxon>Eurotiomycetidae</taxon>
        <taxon>Eurotiales</taxon>
        <taxon>Aspergillaceae</taxon>
        <taxon>Aspergillus</taxon>
        <taxon>Aspergillus subgen. Nidulantes</taxon>
    </lineage>
</organism>
<evidence type="ECO:0000313" key="2">
    <source>
        <dbReference type="Proteomes" id="UP001610563"/>
    </source>
</evidence>
<comment type="caution">
    <text evidence="1">The sequence shown here is derived from an EMBL/GenBank/DDBJ whole genome shotgun (WGS) entry which is preliminary data.</text>
</comment>
<reference evidence="1 2" key="1">
    <citation type="submission" date="2024-07" db="EMBL/GenBank/DDBJ databases">
        <title>Section-level genome sequencing and comparative genomics of Aspergillus sections Usti and Cavernicolus.</title>
        <authorList>
            <consortium name="Lawrence Berkeley National Laboratory"/>
            <person name="Nybo J.L."/>
            <person name="Vesth T.C."/>
            <person name="Theobald S."/>
            <person name="Frisvad J.C."/>
            <person name="Larsen T.O."/>
            <person name="Kjaerboelling I."/>
            <person name="Rothschild-Mancinelli K."/>
            <person name="Lyhne E.K."/>
            <person name="Kogle M.E."/>
            <person name="Barry K."/>
            <person name="Clum A."/>
            <person name="Na H."/>
            <person name="Ledsgaard L."/>
            <person name="Lin J."/>
            <person name="Lipzen A."/>
            <person name="Kuo A."/>
            <person name="Riley R."/>
            <person name="Mondo S."/>
            <person name="Labutti K."/>
            <person name="Haridas S."/>
            <person name="Pangalinan J."/>
            <person name="Salamov A.A."/>
            <person name="Simmons B.A."/>
            <person name="Magnuson J.K."/>
            <person name="Chen J."/>
            <person name="Drula E."/>
            <person name="Henrissat B."/>
            <person name="Wiebenga A."/>
            <person name="Lubbers R.J."/>
            <person name="Gomes A.C."/>
            <person name="Makela M.R."/>
            <person name="Stajich J."/>
            <person name="Grigoriev I.V."/>
            <person name="Mortensen U.H."/>
            <person name="De Vries R.P."/>
            <person name="Baker S.E."/>
            <person name="Andersen M.R."/>
        </authorList>
    </citation>
    <scope>NUCLEOTIDE SEQUENCE [LARGE SCALE GENOMIC DNA]</scope>
    <source>
        <strain evidence="1 2">CBS 209.92</strain>
    </source>
</reference>
<accession>A0ABR4GFM0</accession>
<sequence>MSSPKRKALCLAGHGTLSILSIVVNREARHGPPRVACVNSGLALHKEGIYLDIDLDRQGERSMMSRVKRNRISMDSRL</sequence>
<dbReference type="EMBL" id="JBFTWV010000016">
    <property type="protein sequence ID" value="KAL2797833.1"/>
    <property type="molecule type" value="Genomic_DNA"/>
</dbReference>
<proteinExistence type="predicted"/>
<keyword evidence="2" id="KW-1185">Reference proteome</keyword>
<evidence type="ECO:0000313" key="1">
    <source>
        <dbReference type="EMBL" id="KAL2797833.1"/>
    </source>
</evidence>